<name>A0A1F5NJL4_9BACT</name>
<keyword evidence="1" id="KW-1133">Transmembrane helix</keyword>
<feature type="transmembrane region" description="Helical" evidence="1">
    <location>
        <begin position="6"/>
        <end position="30"/>
    </location>
</feature>
<sequence length="74" mass="8336">MIIKLIVQTVFYILLGIHAIYSLVMVYILLHYGKSKILSLTVCALYAIIMTTLYAAALANFSALSFPDFNLYEI</sequence>
<organism evidence="2 3">
    <name type="scientific">Candidatus Doudnabacteria bacterium RIFCSPHIGHO2_01_FULL_46_14</name>
    <dbReference type="NCBI Taxonomy" id="1817824"/>
    <lineage>
        <taxon>Bacteria</taxon>
        <taxon>Candidatus Doudnaibacteriota</taxon>
    </lineage>
</organism>
<dbReference type="Proteomes" id="UP000176864">
    <property type="component" value="Unassembled WGS sequence"/>
</dbReference>
<dbReference type="STRING" id="1817824.A2751_02475"/>
<proteinExistence type="predicted"/>
<protein>
    <submittedName>
        <fullName evidence="2">Uncharacterized protein</fullName>
    </submittedName>
</protein>
<reference evidence="2 3" key="1">
    <citation type="journal article" date="2016" name="Nat. Commun.">
        <title>Thousands of microbial genomes shed light on interconnected biogeochemical processes in an aquifer system.</title>
        <authorList>
            <person name="Anantharaman K."/>
            <person name="Brown C.T."/>
            <person name="Hug L.A."/>
            <person name="Sharon I."/>
            <person name="Castelle C.J."/>
            <person name="Probst A.J."/>
            <person name="Thomas B.C."/>
            <person name="Singh A."/>
            <person name="Wilkins M.J."/>
            <person name="Karaoz U."/>
            <person name="Brodie E.L."/>
            <person name="Williams K.H."/>
            <person name="Hubbard S.S."/>
            <person name="Banfield J.F."/>
        </authorList>
    </citation>
    <scope>NUCLEOTIDE SEQUENCE [LARGE SCALE GENOMIC DNA]</scope>
</reference>
<dbReference type="EMBL" id="MFEK01000016">
    <property type="protein sequence ID" value="OGE77887.1"/>
    <property type="molecule type" value="Genomic_DNA"/>
</dbReference>
<evidence type="ECO:0000313" key="2">
    <source>
        <dbReference type="EMBL" id="OGE77887.1"/>
    </source>
</evidence>
<comment type="caution">
    <text evidence="2">The sequence shown here is derived from an EMBL/GenBank/DDBJ whole genome shotgun (WGS) entry which is preliminary data.</text>
</comment>
<accession>A0A1F5NJL4</accession>
<feature type="transmembrane region" description="Helical" evidence="1">
    <location>
        <begin position="37"/>
        <end position="59"/>
    </location>
</feature>
<gene>
    <name evidence="2" type="ORF">A2751_02475</name>
</gene>
<dbReference type="AlphaFoldDB" id="A0A1F5NJL4"/>
<keyword evidence="1" id="KW-0812">Transmembrane</keyword>
<keyword evidence="1" id="KW-0472">Membrane</keyword>
<evidence type="ECO:0000313" key="3">
    <source>
        <dbReference type="Proteomes" id="UP000176864"/>
    </source>
</evidence>
<evidence type="ECO:0000256" key="1">
    <source>
        <dbReference type="SAM" id="Phobius"/>
    </source>
</evidence>